<dbReference type="SUPFAM" id="SSF56645">
    <property type="entry name" value="Acyl-CoA dehydrogenase NM domain-like"/>
    <property type="match status" value="1"/>
</dbReference>
<dbReference type="InterPro" id="IPR046373">
    <property type="entry name" value="Acyl-CoA_Oxase/DH_mid-dom_sf"/>
</dbReference>
<dbReference type="RefSeq" id="WP_129347697.1">
    <property type="nucleotide sequence ID" value="NZ_CP012670.1"/>
</dbReference>
<dbReference type="GO" id="GO:0033539">
    <property type="term" value="P:fatty acid beta-oxidation using acyl-CoA dehydrogenase"/>
    <property type="evidence" value="ECO:0007669"/>
    <property type="project" value="TreeGrafter"/>
</dbReference>
<dbReference type="SUPFAM" id="SSF47203">
    <property type="entry name" value="Acyl-CoA dehydrogenase C-terminal domain-like"/>
    <property type="match status" value="1"/>
</dbReference>
<reference evidence="5 6" key="1">
    <citation type="submission" date="2015-09" db="EMBL/GenBank/DDBJ databases">
        <title>Sorangium comparison.</title>
        <authorList>
            <person name="Zaburannyi N."/>
            <person name="Bunk B."/>
            <person name="Overmann J."/>
            <person name="Mueller R."/>
        </authorList>
    </citation>
    <scope>NUCLEOTIDE SEQUENCE [LARGE SCALE GENOMIC DNA]</scope>
    <source>
        <strain evidence="5 6">So ceGT47</strain>
    </source>
</reference>
<dbReference type="PIRSF" id="PIRSF016578">
    <property type="entry name" value="HsaA"/>
    <property type="match status" value="1"/>
</dbReference>
<evidence type="ECO:0000259" key="4">
    <source>
        <dbReference type="Pfam" id="PF08028"/>
    </source>
</evidence>
<evidence type="ECO:0000313" key="6">
    <source>
        <dbReference type="Proteomes" id="UP000295781"/>
    </source>
</evidence>
<feature type="domain" description="Acyl-CoA dehydrogenase/oxidase N-terminal" evidence="3">
    <location>
        <begin position="16"/>
        <end position="99"/>
    </location>
</feature>
<dbReference type="InterPro" id="IPR009100">
    <property type="entry name" value="AcylCoA_DH/oxidase_NM_dom_sf"/>
</dbReference>
<dbReference type="InterPro" id="IPR036250">
    <property type="entry name" value="AcylCo_DH-like_C"/>
</dbReference>
<dbReference type="GO" id="GO:0005737">
    <property type="term" value="C:cytoplasm"/>
    <property type="evidence" value="ECO:0007669"/>
    <property type="project" value="TreeGrafter"/>
</dbReference>
<dbReference type="Gene3D" id="2.40.110.10">
    <property type="entry name" value="Butyryl-CoA Dehydrogenase, subunit A, domain 2"/>
    <property type="match status" value="1"/>
</dbReference>
<name>A0A4P2Q051_SORCE</name>
<dbReference type="GO" id="GO:0050660">
    <property type="term" value="F:flavin adenine dinucleotide binding"/>
    <property type="evidence" value="ECO:0007669"/>
    <property type="project" value="InterPro"/>
</dbReference>
<evidence type="ECO:0000256" key="2">
    <source>
        <dbReference type="ARBA" id="ARBA00049661"/>
    </source>
</evidence>
<keyword evidence="1" id="KW-0560">Oxidoreductase</keyword>
<dbReference type="EMBL" id="CP012670">
    <property type="protein sequence ID" value="AUX22555.1"/>
    <property type="molecule type" value="Genomic_DNA"/>
</dbReference>
<feature type="domain" description="Acyl-CoA dehydrogenase C-terminal" evidence="4">
    <location>
        <begin position="238"/>
        <end position="366"/>
    </location>
</feature>
<dbReference type="PANTHER" id="PTHR48083">
    <property type="entry name" value="MEDIUM-CHAIN SPECIFIC ACYL-COA DEHYDROGENASE, MITOCHONDRIAL-RELATED"/>
    <property type="match status" value="1"/>
</dbReference>
<dbReference type="AlphaFoldDB" id="A0A4P2Q051"/>
<dbReference type="Pfam" id="PF08028">
    <property type="entry name" value="Acyl-CoA_dh_2"/>
    <property type="match status" value="1"/>
</dbReference>
<dbReference type="InterPro" id="IPR037069">
    <property type="entry name" value="AcylCoA_DH/ox_N_sf"/>
</dbReference>
<dbReference type="Proteomes" id="UP000295781">
    <property type="component" value="Chromosome"/>
</dbReference>
<dbReference type="InterPro" id="IPR013786">
    <property type="entry name" value="AcylCoA_DH/ox_N"/>
</dbReference>
<gene>
    <name evidence="5" type="primary">fadE</name>
    <name evidence="5" type="ORF">SOCEGT47_030580</name>
</gene>
<dbReference type="Pfam" id="PF02771">
    <property type="entry name" value="Acyl-CoA_dh_N"/>
    <property type="match status" value="1"/>
</dbReference>
<comment type="similarity">
    <text evidence="2">Belongs to the HpaH/HsaA monooxygenase family.</text>
</comment>
<dbReference type="PANTHER" id="PTHR48083:SF5">
    <property type="entry name" value="NRGC PROTEIN"/>
    <property type="match status" value="1"/>
</dbReference>
<proteinExistence type="inferred from homology"/>
<evidence type="ECO:0000256" key="1">
    <source>
        <dbReference type="ARBA" id="ARBA00023002"/>
    </source>
</evidence>
<dbReference type="OrthoDB" id="2986495at2"/>
<sequence length="390" mass="41194">MTLKLNRLIDDPVRAARAIAPLARALRDETEHQRRLPPPVVDALVAAGLFRMWVPRELGGAEADPRTLVEAVEALSAADGAAGWCLMIAAGTSLSSGYLPSAGAREIYGDPASIVGGRLVASGRATRVDGGYRVSGRWGFNSGIDHATWLIGGCVLWEGDRVLLRPNGAPAMRYMFFPKAACDVIDTWSVGGLRGTGSHDFTVEDALVPDERSFSFDEPCLRAPLYRLPPFALLAPAFSAVALGIARGAIDALVELATHKAPCGSGALLRDRASAQAAVAQAEAQLRSARLFLLDAVDVAWGDTLAGRPLTLEQRALLRLAATHASTSAAHAVDLMYAAGGASSIYTTSSLERAFRDVHTATQHVLGQSQNYEAAGRVLLGLEAKITPPL</sequence>
<organism evidence="5 6">
    <name type="scientific">Sorangium cellulosum</name>
    <name type="common">Polyangium cellulosum</name>
    <dbReference type="NCBI Taxonomy" id="56"/>
    <lineage>
        <taxon>Bacteria</taxon>
        <taxon>Pseudomonadati</taxon>
        <taxon>Myxococcota</taxon>
        <taxon>Polyangia</taxon>
        <taxon>Polyangiales</taxon>
        <taxon>Polyangiaceae</taxon>
        <taxon>Sorangium</taxon>
    </lineage>
</organism>
<evidence type="ECO:0000313" key="5">
    <source>
        <dbReference type="EMBL" id="AUX22555.1"/>
    </source>
</evidence>
<dbReference type="InterPro" id="IPR050741">
    <property type="entry name" value="Acyl-CoA_dehydrogenase"/>
</dbReference>
<accession>A0A4P2Q051</accession>
<protein>
    <submittedName>
        <fullName evidence="5">Acyl-CoA dehydrogenase</fullName>
    </submittedName>
</protein>
<dbReference type="Gene3D" id="1.10.540.10">
    <property type="entry name" value="Acyl-CoA dehydrogenase/oxidase, N-terminal domain"/>
    <property type="match status" value="1"/>
</dbReference>
<evidence type="ECO:0000259" key="3">
    <source>
        <dbReference type="Pfam" id="PF02771"/>
    </source>
</evidence>
<dbReference type="InterPro" id="IPR013107">
    <property type="entry name" value="Acyl-CoA_DH_C"/>
</dbReference>
<dbReference type="Gene3D" id="1.20.140.10">
    <property type="entry name" value="Butyryl-CoA Dehydrogenase, subunit A, domain 3"/>
    <property type="match status" value="1"/>
</dbReference>
<dbReference type="GO" id="GO:0003995">
    <property type="term" value="F:acyl-CoA dehydrogenase activity"/>
    <property type="evidence" value="ECO:0007669"/>
    <property type="project" value="TreeGrafter"/>
</dbReference>